<gene>
    <name evidence="1" type="ORF">K788_00002100</name>
</gene>
<name>A0A0N7JV91_9BURK</name>
<evidence type="ECO:0000313" key="2">
    <source>
        <dbReference type="Proteomes" id="UP000019146"/>
    </source>
</evidence>
<proteinExistence type="predicted"/>
<reference evidence="1 2" key="1">
    <citation type="journal article" date="2014" name="Genome Announc.">
        <title>Draft Genome Sequence of the Haloacid-Degrading Burkholderia caribensis Strain MBA4.</title>
        <authorList>
            <person name="Pan Y."/>
            <person name="Kong K.F."/>
            <person name="Tsang J.S."/>
        </authorList>
    </citation>
    <scope>NUCLEOTIDE SEQUENCE [LARGE SCALE GENOMIC DNA]</scope>
    <source>
        <strain evidence="1 2">MBA4</strain>
    </source>
</reference>
<evidence type="ECO:0000313" key="1">
    <source>
        <dbReference type="EMBL" id="ALL68557.1"/>
    </source>
</evidence>
<dbReference type="EMBL" id="CP012747">
    <property type="protein sequence ID" value="ALL68557.1"/>
    <property type="molecule type" value="Genomic_DNA"/>
</dbReference>
<dbReference type="AlphaFoldDB" id="A0A0N7JV91"/>
<dbReference type="Proteomes" id="UP000019146">
    <property type="component" value="Chromosome 2"/>
</dbReference>
<sequence>MEEVQIVNVRKLIAMLERAAPGSTVLFLDDYADLSESDEVFDVIIPVEPWTYECGKCDGVAYNVRYPETFARRDESYKEVTHEVQRVVLITNGPSNYRRLGLAERLEK</sequence>
<organism evidence="1 2">
    <name type="scientific">Paraburkholderia caribensis MBA4</name>
    <dbReference type="NCBI Taxonomy" id="1323664"/>
    <lineage>
        <taxon>Bacteria</taxon>
        <taxon>Pseudomonadati</taxon>
        <taxon>Pseudomonadota</taxon>
        <taxon>Betaproteobacteria</taxon>
        <taxon>Burkholderiales</taxon>
        <taxon>Burkholderiaceae</taxon>
        <taxon>Paraburkholderia</taxon>
    </lineage>
</organism>
<dbReference type="KEGG" id="bcai:K788_00002100"/>
<accession>A0A0N7JV91</accession>
<protein>
    <submittedName>
        <fullName evidence="1">Uncharacterized protein</fullName>
    </submittedName>
</protein>